<feature type="transmembrane region" description="Helical" evidence="1">
    <location>
        <begin position="174"/>
        <end position="195"/>
    </location>
</feature>
<accession>A0A6G0R3M4</accession>
<gene>
    <name evidence="2" type="ORF">PF008_g19109</name>
</gene>
<evidence type="ECO:0000313" key="2">
    <source>
        <dbReference type="EMBL" id="KAE9316033.1"/>
    </source>
</evidence>
<keyword evidence="1" id="KW-0472">Membrane</keyword>
<comment type="caution">
    <text evidence="2">The sequence shown here is derived from an EMBL/GenBank/DDBJ whole genome shotgun (WGS) entry which is preliminary data.</text>
</comment>
<evidence type="ECO:0000256" key="1">
    <source>
        <dbReference type="SAM" id="Phobius"/>
    </source>
</evidence>
<name>A0A6G0R3M4_9STRA</name>
<keyword evidence="1" id="KW-0812">Transmembrane</keyword>
<evidence type="ECO:0000313" key="3">
    <source>
        <dbReference type="Proteomes" id="UP000486351"/>
    </source>
</evidence>
<reference evidence="2 3" key="1">
    <citation type="submission" date="2018-09" db="EMBL/GenBank/DDBJ databases">
        <title>Genomic investigation of the strawberry pathogen Phytophthora fragariae indicates pathogenicity is determined by transcriptional variation in three key races.</title>
        <authorList>
            <person name="Adams T.M."/>
            <person name="Armitage A.D."/>
            <person name="Sobczyk M.K."/>
            <person name="Bates H.J."/>
            <person name="Dunwell J.M."/>
            <person name="Nellist C.F."/>
            <person name="Harrison R.J."/>
        </authorList>
    </citation>
    <scope>NUCLEOTIDE SEQUENCE [LARGE SCALE GENOMIC DNA]</scope>
    <source>
        <strain evidence="2 3">NOV-77</strain>
    </source>
</reference>
<keyword evidence="1" id="KW-1133">Transmembrane helix</keyword>
<dbReference type="AlphaFoldDB" id="A0A6G0R3M4"/>
<feature type="transmembrane region" description="Helical" evidence="1">
    <location>
        <begin position="6"/>
        <end position="24"/>
    </location>
</feature>
<protein>
    <recommendedName>
        <fullName evidence="4">RxLR effector protein</fullName>
    </recommendedName>
</protein>
<sequence length="196" mass="21051">MRLSVFLVLVVATFALSCNILVSAEKSRHLKGTQTDGLTVEDEERGNFDVLLTKMKSAGMIGAGEKAATNVAAAGNKWQNALKKMKDLETVESQTTGAVTGAAKNWQKLSKAVESGAHLKKLDTTNSKWKTTFAKLKEGGQLKGVTETQAIKITETAAAEVAKNPSKWRYVKKFLELSFGAALTALIVVGFNSMIS</sequence>
<dbReference type="Proteomes" id="UP000486351">
    <property type="component" value="Unassembled WGS sequence"/>
</dbReference>
<dbReference type="EMBL" id="QXFY01001509">
    <property type="protein sequence ID" value="KAE9316033.1"/>
    <property type="molecule type" value="Genomic_DNA"/>
</dbReference>
<dbReference type="PROSITE" id="PS51257">
    <property type="entry name" value="PROKAR_LIPOPROTEIN"/>
    <property type="match status" value="1"/>
</dbReference>
<proteinExistence type="predicted"/>
<organism evidence="2 3">
    <name type="scientific">Phytophthora fragariae</name>
    <dbReference type="NCBI Taxonomy" id="53985"/>
    <lineage>
        <taxon>Eukaryota</taxon>
        <taxon>Sar</taxon>
        <taxon>Stramenopiles</taxon>
        <taxon>Oomycota</taxon>
        <taxon>Peronosporomycetes</taxon>
        <taxon>Peronosporales</taxon>
        <taxon>Peronosporaceae</taxon>
        <taxon>Phytophthora</taxon>
    </lineage>
</organism>
<evidence type="ECO:0008006" key="4">
    <source>
        <dbReference type="Google" id="ProtNLM"/>
    </source>
</evidence>